<feature type="transmembrane region" description="Helical" evidence="5">
    <location>
        <begin position="225"/>
        <end position="247"/>
    </location>
</feature>
<dbReference type="PANTHER" id="PTHR43229:SF2">
    <property type="entry name" value="NODULATION PROTEIN J"/>
    <property type="match status" value="1"/>
</dbReference>
<sequence length="253" mass="27296">MLRYTLYEIRRSVLSPSSVFYTIILPVGLYMLFGALQDYAKVKVADGNASAYVMIGMALYGAISSTVSVSGLTVVENVAGWGRQLALTPMNTGKYLFSKCCVAFVMAAVPVIAVNIAARLTGIDMPLNQQIACAALSILCAMVFGFFGLAIGLLVPSESAVGIANGVLVVFSFFGTLFAPLTKDLMPYARFTPLYGAAEISRYPFTQGLTIINGSGPDWNMIEPLWYGVVSFAAWGALFILATMLLMRRTTRR</sequence>
<evidence type="ECO:0000313" key="11">
    <source>
        <dbReference type="Proteomes" id="UP000219947"/>
    </source>
</evidence>
<protein>
    <submittedName>
        <fullName evidence="9">ABC transporter permease</fullName>
    </submittedName>
</protein>
<name>A0A269YKD7_9MICC</name>
<evidence type="ECO:0000256" key="2">
    <source>
        <dbReference type="ARBA" id="ARBA00022692"/>
    </source>
</evidence>
<dbReference type="PANTHER" id="PTHR43229">
    <property type="entry name" value="NODULATION PROTEIN J"/>
    <property type="match status" value="1"/>
</dbReference>
<evidence type="ECO:0000313" key="9">
    <source>
        <dbReference type="EMBL" id="PEN17172.1"/>
    </source>
</evidence>
<keyword evidence="2 5" id="KW-0812">Transmembrane</keyword>
<feature type="transmembrane region" description="Helical" evidence="5">
    <location>
        <begin position="12"/>
        <end position="33"/>
    </location>
</feature>
<dbReference type="Pfam" id="PF01061">
    <property type="entry name" value="ABC2_membrane"/>
    <property type="match status" value="1"/>
</dbReference>
<dbReference type="OMA" id="GNVFMPL"/>
<dbReference type="Proteomes" id="UP000216195">
    <property type="component" value="Unassembled WGS sequence"/>
</dbReference>
<feature type="transmembrane region" description="Helical" evidence="5">
    <location>
        <begin position="162"/>
        <end position="181"/>
    </location>
</feature>
<feature type="transmembrane region" description="Helical" evidence="5">
    <location>
        <begin position="129"/>
        <end position="155"/>
    </location>
</feature>
<evidence type="ECO:0000313" key="8">
    <source>
        <dbReference type="EMBL" id="PAK86014.1"/>
    </source>
</evidence>
<dbReference type="InterPro" id="IPR013525">
    <property type="entry name" value="ABC2_TM"/>
</dbReference>
<dbReference type="InterPro" id="IPR051784">
    <property type="entry name" value="Nod_factor_ABC_transporter"/>
</dbReference>
<organism evidence="9 11">
    <name type="scientific">Rothia dentocariosa</name>
    <dbReference type="NCBI Taxonomy" id="2047"/>
    <lineage>
        <taxon>Bacteria</taxon>
        <taxon>Bacillati</taxon>
        <taxon>Actinomycetota</taxon>
        <taxon>Actinomycetes</taxon>
        <taxon>Micrococcales</taxon>
        <taxon>Micrococcaceae</taxon>
        <taxon>Rothia</taxon>
    </lineage>
</organism>
<proteinExistence type="predicted"/>
<accession>A0A269YKD7</accession>
<dbReference type="EMBL" id="NCWU01000004">
    <property type="protein sequence ID" value="PAK86014.1"/>
    <property type="molecule type" value="Genomic_DNA"/>
</dbReference>
<keyword evidence="4 5" id="KW-0472">Membrane</keyword>
<dbReference type="GO" id="GO:0140359">
    <property type="term" value="F:ABC-type transporter activity"/>
    <property type="evidence" value="ECO:0007669"/>
    <property type="project" value="InterPro"/>
</dbReference>
<accession>A0A5F0MAA5</accession>
<dbReference type="Proteomes" id="UP000219947">
    <property type="component" value="Unassembled WGS sequence"/>
</dbReference>
<reference evidence="7" key="3">
    <citation type="submission" date="2020-04" db="EMBL/GenBank/DDBJ databases">
        <title>Deep metagenomics examines the oral microbiome during advanced dental caries in children, revealing novel taxa and co-occurrences with host molecules.</title>
        <authorList>
            <person name="Baker J.L."/>
            <person name="Morton J.T."/>
            <person name="Dinis M."/>
            <person name="Alvarez R."/>
            <person name="Tran N.C."/>
            <person name="Knight R."/>
            <person name="Edlund A."/>
        </authorList>
    </citation>
    <scope>NUCLEOTIDE SEQUENCE</scope>
    <source>
        <strain evidence="7">JCVI_47_bin.4</strain>
    </source>
</reference>
<dbReference type="EMBL" id="JABZXJ010000032">
    <property type="protein sequence ID" value="MBF1650064.1"/>
    <property type="molecule type" value="Genomic_DNA"/>
</dbReference>
<dbReference type="EMBL" id="PDEV01000001">
    <property type="protein sequence ID" value="PEN17172.1"/>
    <property type="molecule type" value="Genomic_DNA"/>
</dbReference>
<evidence type="ECO:0000256" key="4">
    <source>
        <dbReference type="ARBA" id="ARBA00023136"/>
    </source>
</evidence>
<dbReference type="AlphaFoldDB" id="A0A269YKD7"/>
<evidence type="ECO:0000313" key="7">
    <source>
        <dbReference type="EMBL" id="MBF1650064.1"/>
    </source>
</evidence>
<dbReference type="GO" id="GO:0016020">
    <property type="term" value="C:membrane"/>
    <property type="evidence" value="ECO:0007669"/>
    <property type="project" value="UniProtKB-SubCell"/>
</dbReference>
<dbReference type="RefSeq" id="WP_013397541.1">
    <property type="nucleotide sequence ID" value="NZ_CAJPNU010000059.1"/>
</dbReference>
<keyword evidence="3 5" id="KW-1133">Transmembrane helix</keyword>
<evidence type="ECO:0000256" key="5">
    <source>
        <dbReference type="SAM" id="Phobius"/>
    </source>
</evidence>
<evidence type="ECO:0000256" key="3">
    <source>
        <dbReference type="ARBA" id="ARBA00022989"/>
    </source>
</evidence>
<reference evidence="9" key="2">
    <citation type="submission" date="2017-10" db="EMBL/GenBank/DDBJ databases">
        <title>Kefir isolates.</title>
        <authorList>
            <person name="Kim Y."/>
            <person name="Blasche S."/>
        </authorList>
    </citation>
    <scope>NUCLEOTIDE SEQUENCE [LARGE SCALE GENOMIC DNA]</scope>
    <source>
        <strain evidence="9">OG2-2</strain>
    </source>
</reference>
<keyword evidence="11" id="KW-1185">Reference proteome</keyword>
<feature type="transmembrane region" description="Helical" evidence="5">
    <location>
        <begin position="96"/>
        <end position="117"/>
    </location>
</feature>
<evidence type="ECO:0000259" key="6">
    <source>
        <dbReference type="Pfam" id="PF01061"/>
    </source>
</evidence>
<feature type="transmembrane region" description="Helical" evidence="5">
    <location>
        <begin position="53"/>
        <end position="75"/>
    </location>
</feature>
<evidence type="ECO:0000313" key="10">
    <source>
        <dbReference type="Proteomes" id="UP000216195"/>
    </source>
</evidence>
<feature type="domain" description="ABC-2 type transporter transmembrane" evidence="6">
    <location>
        <begin position="10"/>
        <end position="183"/>
    </location>
</feature>
<evidence type="ECO:0000256" key="1">
    <source>
        <dbReference type="ARBA" id="ARBA00004141"/>
    </source>
</evidence>
<comment type="caution">
    <text evidence="9">The sequence shown here is derived from an EMBL/GenBank/DDBJ whole genome shotgun (WGS) entry which is preliminary data.</text>
</comment>
<dbReference type="GeneID" id="29743696"/>
<comment type="subcellular location">
    <subcellularLocation>
        <location evidence="1">Membrane</location>
        <topology evidence="1">Multi-pass membrane protein</topology>
    </subcellularLocation>
</comment>
<gene>
    <name evidence="8" type="ORF">B8W87_05545</name>
    <name evidence="9" type="ORF">CRM92_03915</name>
    <name evidence="7" type="ORF">HXO56_08255</name>
</gene>
<reference evidence="8 10" key="1">
    <citation type="submission" date="2017-04" db="EMBL/GenBank/DDBJ databases">
        <title>Kefir bacterial isolates.</title>
        <authorList>
            <person name="Kim Y."/>
            <person name="Blasche S."/>
            <person name="Patil K.R."/>
        </authorList>
    </citation>
    <scope>NUCLEOTIDE SEQUENCE [LARGE SCALE GENOMIC DNA]</scope>
    <source>
        <strain evidence="8 10">OG2-1</strain>
    </source>
</reference>
<dbReference type="Proteomes" id="UP000769484">
    <property type="component" value="Unassembled WGS sequence"/>
</dbReference>